<proteinExistence type="predicted"/>
<evidence type="ECO:0000256" key="1">
    <source>
        <dbReference type="SAM" id="MobiDB-lite"/>
    </source>
</evidence>
<gene>
    <name evidence="2" type="ORF">DB32_001218</name>
</gene>
<feature type="compositionally biased region" description="Basic and acidic residues" evidence="1">
    <location>
        <begin position="104"/>
        <end position="121"/>
    </location>
</feature>
<name>A0A0F6SDU8_9BACT</name>
<dbReference type="OrthoDB" id="276288at2"/>
<dbReference type="RefSeq" id="WP_053231453.1">
    <property type="nucleotide sequence ID" value="NZ_CP011125.1"/>
</dbReference>
<organism evidence="2 3">
    <name type="scientific">Sandaracinus amylolyticus</name>
    <dbReference type="NCBI Taxonomy" id="927083"/>
    <lineage>
        <taxon>Bacteria</taxon>
        <taxon>Pseudomonadati</taxon>
        <taxon>Myxococcota</taxon>
        <taxon>Polyangia</taxon>
        <taxon>Polyangiales</taxon>
        <taxon>Sandaracinaceae</taxon>
        <taxon>Sandaracinus</taxon>
    </lineage>
</organism>
<evidence type="ECO:0000313" key="3">
    <source>
        <dbReference type="Proteomes" id="UP000034883"/>
    </source>
</evidence>
<dbReference type="EMBL" id="CP011125">
    <property type="protein sequence ID" value="AKF04069.1"/>
    <property type="molecule type" value="Genomic_DNA"/>
</dbReference>
<dbReference type="AlphaFoldDB" id="A0A0F6SDU8"/>
<evidence type="ECO:0008006" key="4">
    <source>
        <dbReference type="Google" id="ProtNLM"/>
    </source>
</evidence>
<feature type="region of interest" description="Disordered" evidence="1">
    <location>
        <begin position="99"/>
        <end position="152"/>
    </location>
</feature>
<keyword evidence="3" id="KW-1185">Reference proteome</keyword>
<evidence type="ECO:0000313" key="2">
    <source>
        <dbReference type="EMBL" id="AKF04069.1"/>
    </source>
</evidence>
<protein>
    <recommendedName>
        <fullName evidence="4">General stress protein 17M-like domain-containing protein</fullName>
    </recommendedName>
</protein>
<feature type="compositionally biased region" description="Acidic residues" evidence="1">
    <location>
        <begin position="122"/>
        <end position="131"/>
    </location>
</feature>
<sequence>MPQQVAAIFRTRHDADHAVRDLHAAGFADEHIHVRRPHELKDADDVRRALIEVGVAPDQALALADEVTEDDLIVDVIAPDDEHARWARRVLEAAGPMHTPVLGLRHEPERAGASSENREDDIASDPVDEAGLESFPASDPPEFTMRGPRGRR</sequence>
<reference evidence="2 3" key="1">
    <citation type="submission" date="2015-03" db="EMBL/GenBank/DDBJ databases">
        <title>Genome assembly of Sandaracinus amylolyticus DSM 53668.</title>
        <authorList>
            <person name="Sharma G."/>
            <person name="Subramanian S."/>
        </authorList>
    </citation>
    <scope>NUCLEOTIDE SEQUENCE [LARGE SCALE GENOMIC DNA]</scope>
    <source>
        <strain evidence="2 3">DSM 53668</strain>
    </source>
</reference>
<dbReference type="Proteomes" id="UP000034883">
    <property type="component" value="Chromosome"/>
</dbReference>
<dbReference type="STRING" id="927083.DB32_001218"/>
<accession>A0A0F6SDU8</accession>
<dbReference type="KEGG" id="samy:DB32_001218"/>